<keyword evidence="2" id="KW-0604">Photosystem II</keyword>
<reference evidence="5 6" key="1">
    <citation type="submission" date="2024-02" db="EMBL/GenBank/DDBJ databases">
        <title>Genome sequence of Aquincola sp. MAHUQ-54.</title>
        <authorList>
            <person name="Huq M.A."/>
        </authorList>
    </citation>
    <scope>NUCLEOTIDE SEQUENCE [LARGE SCALE GENOMIC DNA]</scope>
    <source>
        <strain evidence="5 6">MAHUQ-54</strain>
    </source>
</reference>
<dbReference type="RefSeq" id="WP_332290207.1">
    <property type="nucleotide sequence ID" value="NZ_JAZIBG010000028.1"/>
</dbReference>
<dbReference type="Proteomes" id="UP001336250">
    <property type="component" value="Unassembled WGS sequence"/>
</dbReference>
<organism evidence="5 6">
    <name type="scientific">Aquincola agrisoli</name>
    <dbReference type="NCBI Taxonomy" id="3119538"/>
    <lineage>
        <taxon>Bacteria</taxon>
        <taxon>Pseudomonadati</taxon>
        <taxon>Pseudomonadota</taxon>
        <taxon>Betaproteobacteria</taxon>
        <taxon>Burkholderiales</taxon>
        <taxon>Sphaerotilaceae</taxon>
        <taxon>Aquincola</taxon>
    </lineage>
</organism>
<dbReference type="InterPro" id="IPR028203">
    <property type="entry name" value="PSII_CF48-like_dom"/>
</dbReference>
<dbReference type="PANTHER" id="PTHR47199:SF2">
    <property type="entry name" value="PHOTOSYSTEM II STABILITY_ASSEMBLY FACTOR HCF136, CHLOROPLASTIC"/>
    <property type="match status" value="1"/>
</dbReference>
<dbReference type="Pfam" id="PF14870">
    <property type="entry name" value="PSII_BNR"/>
    <property type="match status" value="1"/>
</dbReference>
<dbReference type="EMBL" id="JAZIBG010000028">
    <property type="protein sequence ID" value="MEF7615098.1"/>
    <property type="molecule type" value="Genomic_DNA"/>
</dbReference>
<evidence type="ECO:0000259" key="4">
    <source>
        <dbReference type="Pfam" id="PF14870"/>
    </source>
</evidence>
<dbReference type="SUPFAM" id="SSF110296">
    <property type="entry name" value="Oligoxyloglucan reducing end-specific cellobiohydrolase"/>
    <property type="match status" value="1"/>
</dbReference>
<dbReference type="InterPro" id="IPR015943">
    <property type="entry name" value="WD40/YVTN_repeat-like_dom_sf"/>
</dbReference>
<evidence type="ECO:0000256" key="1">
    <source>
        <dbReference type="ARBA" id="ARBA00022531"/>
    </source>
</evidence>
<feature type="domain" description="Photosynthesis system II assembly factor Ycf48/Hcf136-like" evidence="4">
    <location>
        <begin position="111"/>
        <end position="206"/>
    </location>
</feature>
<comment type="caution">
    <text evidence="5">The sequence shown here is derived from an EMBL/GenBank/DDBJ whole genome shotgun (WGS) entry which is preliminary data.</text>
</comment>
<evidence type="ECO:0000313" key="6">
    <source>
        <dbReference type="Proteomes" id="UP001336250"/>
    </source>
</evidence>
<keyword evidence="1" id="KW-0602">Photosynthesis</keyword>
<dbReference type="Gene3D" id="2.130.10.10">
    <property type="entry name" value="YVTN repeat-like/Quinoprotein amine dehydrogenase"/>
    <property type="match status" value="2"/>
</dbReference>
<dbReference type="GO" id="GO:0015979">
    <property type="term" value="P:photosynthesis"/>
    <property type="evidence" value="ECO:0007669"/>
    <property type="project" value="UniProtKB-KW"/>
</dbReference>
<evidence type="ECO:0000313" key="5">
    <source>
        <dbReference type="EMBL" id="MEF7615098.1"/>
    </source>
</evidence>
<name>A0AAW9QFF0_9BURK</name>
<feature type="chain" id="PRO_5043802039" evidence="3">
    <location>
        <begin position="21"/>
        <end position="329"/>
    </location>
</feature>
<keyword evidence="6" id="KW-1185">Reference proteome</keyword>
<dbReference type="PROSITE" id="PS51257">
    <property type="entry name" value="PROKAR_LIPOPROTEIN"/>
    <property type="match status" value="1"/>
</dbReference>
<proteinExistence type="predicted"/>
<dbReference type="PANTHER" id="PTHR47199">
    <property type="entry name" value="PHOTOSYSTEM II STABILITY/ASSEMBLY FACTOR HCF136, CHLOROPLASTIC"/>
    <property type="match status" value="1"/>
</dbReference>
<protein>
    <submittedName>
        <fullName evidence="5">YCF48-related protein</fullName>
    </submittedName>
</protein>
<evidence type="ECO:0000256" key="2">
    <source>
        <dbReference type="ARBA" id="ARBA00023276"/>
    </source>
</evidence>
<feature type="signal peptide" evidence="3">
    <location>
        <begin position="1"/>
        <end position="20"/>
    </location>
</feature>
<dbReference type="GO" id="GO:0009523">
    <property type="term" value="C:photosystem II"/>
    <property type="evidence" value="ECO:0007669"/>
    <property type="project" value="UniProtKB-KW"/>
</dbReference>
<accession>A0AAW9QFF0</accession>
<keyword evidence="3" id="KW-0732">Signal</keyword>
<sequence>MRNKLFTLLGTLGMVTSCIAAGAVGAPAEAMTVALRGTPHDALFDLAFDGRIGVAVGAHGSVYRSDDGGTRWRRSPELRSDVALLGVAVRGGRCIAVGQQGTVLTSPDCIQWTVAAPVTAARLTSVAMNRRGLAYAVGAFGTLLKSDDAGRHWQVVPIDWSRIGALPAEPHLYAVHVDDDDGVVVAGEFELILRSTDGGAQWKLLHRGERSLFGLRLLEGGRGYAVGQSGALLSTLDGGATWRSLPTGMQSILTGIDADANGRVVLSGVNVVALSSDGGASWRQLPSRAAIRGWQQSVARAVDAQGRPRFLTAGAGGTILQINDEEVAK</sequence>
<evidence type="ECO:0000256" key="3">
    <source>
        <dbReference type="SAM" id="SignalP"/>
    </source>
</evidence>
<gene>
    <name evidence="5" type="ORF">V4F39_14350</name>
</gene>
<dbReference type="AlphaFoldDB" id="A0AAW9QFF0"/>